<comment type="catalytic activity">
    <reaction evidence="9">
        <text>UDP-N-acetyl-alpha-D-muramate + L-alanyl-gamma-D-glutamyl-meso-2,6-diaminopimelate + ATP = UDP-N-acetyl-alpha-D-muramoyl-L-alanyl-gamma-D-glutamyl-meso-2,6-diaminopimelate + ADP + phosphate + H(+)</text>
        <dbReference type="Rhea" id="RHEA:29563"/>
        <dbReference type="ChEBI" id="CHEBI:15378"/>
        <dbReference type="ChEBI" id="CHEBI:30616"/>
        <dbReference type="ChEBI" id="CHEBI:43474"/>
        <dbReference type="ChEBI" id="CHEBI:61401"/>
        <dbReference type="ChEBI" id="CHEBI:70757"/>
        <dbReference type="ChEBI" id="CHEBI:83905"/>
        <dbReference type="ChEBI" id="CHEBI:456216"/>
        <dbReference type="EC" id="6.3.2.45"/>
    </reaction>
</comment>
<evidence type="ECO:0000259" key="12">
    <source>
        <dbReference type="Pfam" id="PF08245"/>
    </source>
</evidence>
<comment type="cofactor">
    <cofactor evidence="9">
        <name>Mg(2+)</name>
        <dbReference type="ChEBI" id="CHEBI:18420"/>
    </cofactor>
</comment>
<evidence type="ECO:0000256" key="4">
    <source>
        <dbReference type="ARBA" id="ARBA00022840"/>
    </source>
</evidence>
<keyword evidence="8 9" id="KW-0961">Cell wall biogenesis/degradation</keyword>
<dbReference type="InterPro" id="IPR000713">
    <property type="entry name" value="Mur_ligase_N"/>
</dbReference>
<comment type="function">
    <text evidence="9">Reutilizes the intact tripeptide L-alanyl-gamma-D-glutamyl-meso-diaminopimelate by linking it to UDP-N-acetylmuramate.</text>
</comment>
<evidence type="ECO:0000256" key="5">
    <source>
        <dbReference type="ARBA" id="ARBA00022960"/>
    </source>
</evidence>
<evidence type="ECO:0000259" key="11">
    <source>
        <dbReference type="Pfam" id="PF02875"/>
    </source>
</evidence>
<dbReference type="Gene3D" id="3.90.190.20">
    <property type="entry name" value="Mur ligase, C-terminal domain"/>
    <property type="match status" value="1"/>
</dbReference>
<dbReference type="NCBIfam" id="TIGR01081">
    <property type="entry name" value="mpl"/>
    <property type="match status" value="1"/>
</dbReference>
<dbReference type="InterPro" id="IPR005757">
    <property type="entry name" value="Mpl"/>
</dbReference>
<dbReference type="PANTHER" id="PTHR43445:SF5">
    <property type="entry name" value="UDP-N-ACETYLMURAMATE--L-ALANYL-GAMMA-D-GLUTAMYL-MESO-2,6-DIAMINOHEPTANDIOATE LIGASE"/>
    <property type="match status" value="1"/>
</dbReference>
<comment type="similarity">
    <text evidence="9">Belongs to the MurCDEF family. Mpl subfamily.</text>
</comment>
<evidence type="ECO:0000256" key="6">
    <source>
        <dbReference type="ARBA" id="ARBA00022984"/>
    </source>
</evidence>
<evidence type="ECO:0000256" key="1">
    <source>
        <dbReference type="ARBA" id="ARBA00022598"/>
    </source>
</evidence>
<evidence type="ECO:0000313" key="13">
    <source>
        <dbReference type="EMBL" id="MCW8109848.1"/>
    </source>
</evidence>
<dbReference type="Gene3D" id="3.40.50.720">
    <property type="entry name" value="NAD(P)-binding Rossmann-like Domain"/>
    <property type="match status" value="1"/>
</dbReference>
<dbReference type="Pfam" id="PF02875">
    <property type="entry name" value="Mur_ligase_C"/>
    <property type="match status" value="1"/>
</dbReference>
<dbReference type="InterPro" id="IPR050061">
    <property type="entry name" value="MurCDEF_pg_biosynth"/>
</dbReference>
<reference evidence="13" key="1">
    <citation type="submission" date="2022-11" db="EMBL/GenBank/DDBJ databases">
        <title>Alteromonas sp. nov., isolated from sea water of the Qingdao.</title>
        <authorList>
            <person name="Wang Q."/>
        </authorList>
    </citation>
    <scope>NUCLEOTIDE SEQUENCE</scope>
    <source>
        <strain evidence="13">ASW11-7</strain>
    </source>
</reference>
<keyword evidence="4 9" id="KW-0067">ATP-binding</keyword>
<dbReference type="Proteomes" id="UP001142810">
    <property type="component" value="Unassembled WGS sequence"/>
</dbReference>
<dbReference type="InterPro" id="IPR013221">
    <property type="entry name" value="Mur_ligase_cen"/>
</dbReference>
<keyword evidence="14" id="KW-1185">Reference proteome</keyword>
<feature type="binding site" evidence="9">
    <location>
        <begin position="110"/>
        <end position="116"/>
    </location>
    <ligand>
        <name>ATP</name>
        <dbReference type="ChEBI" id="CHEBI:30616"/>
    </ligand>
</feature>
<dbReference type="HAMAP" id="MF_02020">
    <property type="entry name" value="Mpl"/>
    <property type="match status" value="1"/>
</dbReference>
<proteinExistence type="inferred from homology"/>
<dbReference type="InterPro" id="IPR036615">
    <property type="entry name" value="Mur_ligase_C_dom_sf"/>
</dbReference>
<evidence type="ECO:0000256" key="9">
    <source>
        <dbReference type="HAMAP-Rule" id="MF_02020"/>
    </source>
</evidence>
<evidence type="ECO:0000259" key="10">
    <source>
        <dbReference type="Pfam" id="PF01225"/>
    </source>
</evidence>
<comment type="pathway">
    <text evidence="9">Cell wall biogenesis; peptidoglycan recycling.</text>
</comment>
<feature type="domain" description="Mur ligase N-terminal catalytic" evidence="10">
    <location>
        <begin position="2"/>
        <end position="97"/>
    </location>
</feature>
<dbReference type="InterPro" id="IPR036565">
    <property type="entry name" value="Mur-like_cat_sf"/>
</dbReference>
<keyword evidence="1 9" id="KW-0436">Ligase</keyword>
<evidence type="ECO:0000256" key="3">
    <source>
        <dbReference type="ARBA" id="ARBA00022741"/>
    </source>
</evidence>
<dbReference type="GO" id="GO:0106418">
    <property type="term" value="F:UDP-N-acetylmuramate-L-alanyl-gamma-D-glutamyl-meso-2,6-diaminoheptanedioate ligase activity"/>
    <property type="evidence" value="ECO:0007669"/>
    <property type="project" value="UniProtKB-EC"/>
</dbReference>
<protein>
    <recommendedName>
        <fullName evidence="9">UDP-N-acetylmuramate--L-alanyl-gamma-D-glutamyl-meso-2,6-diaminoheptandioate ligase</fullName>
        <ecNumber evidence="9">6.3.2.45</ecNumber>
    </recommendedName>
    <alternativeName>
        <fullName evidence="9">Murein peptide ligase</fullName>
    </alternativeName>
    <alternativeName>
        <fullName evidence="9">UDP-N-acetylmuramate:L-alanyl-gamma-D-glutamyl-meso-diaminopimelate ligase</fullName>
    </alternativeName>
</protein>
<dbReference type="Pfam" id="PF08245">
    <property type="entry name" value="Mur_ligase_M"/>
    <property type="match status" value="1"/>
</dbReference>
<evidence type="ECO:0000256" key="8">
    <source>
        <dbReference type="ARBA" id="ARBA00023316"/>
    </source>
</evidence>
<keyword evidence="3 9" id="KW-0547">Nucleotide-binding</keyword>
<comment type="caution">
    <text evidence="13">The sequence shown here is derived from an EMBL/GenBank/DDBJ whole genome shotgun (WGS) entry which is preliminary data.</text>
</comment>
<keyword evidence="6 9" id="KW-0573">Peptidoglycan synthesis</keyword>
<organism evidence="13 14">
    <name type="scientific">Alteromonas aquimaris</name>
    <dbReference type="NCBI Taxonomy" id="2998417"/>
    <lineage>
        <taxon>Bacteria</taxon>
        <taxon>Pseudomonadati</taxon>
        <taxon>Pseudomonadota</taxon>
        <taxon>Gammaproteobacteria</taxon>
        <taxon>Alteromonadales</taxon>
        <taxon>Alteromonadaceae</taxon>
        <taxon>Alteromonas/Salinimonas group</taxon>
        <taxon>Alteromonas</taxon>
    </lineage>
</organism>
<dbReference type="InterPro" id="IPR004101">
    <property type="entry name" value="Mur_ligase_C"/>
</dbReference>
<keyword evidence="2 9" id="KW-0132">Cell division</keyword>
<dbReference type="RefSeq" id="WP_265618861.1">
    <property type="nucleotide sequence ID" value="NZ_JAPFRD010000013.1"/>
</dbReference>
<evidence type="ECO:0000256" key="7">
    <source>
        <dbReference type="ARBA" id="ARBA00023306"/>
    </source>
</evidence>
<dbReference type="EC" id="6.3.2.45" evidence="9"/>
<dbReference type="SUPFAM" id="SSF53623">
    <property type="entry name" value="MurD-like peptide ligases, catalytic domain"/>
    <property type="match status" value="1"/>
</dbReference>
<dbReference type="Pfam" id="PF01225">
    <property type="entry name" value="Mur_ligase"/>
    <property type="match status" value="1"/>
</dbReference>
<gene>
    <name evidence="9 13" type="primary">mpl</name>
    <name evidence="13" type="ORF">OPS25_15180</name>
</gene>
<keyword evidence="9" id="KW-0460">Magnesium</keyword>
<dbReference type="PANTHER" id="PTHR43445">
    <property type="entry name" value="UDP-N-ACETYLMURAMATE--L-ALANINE LIGASE-RELATED"/>
    <property type="match status" value="1"/>
</dbReference>
<evidence type="ECO:0000256" key="2">
    <source>
        <dbReference type="ARBA" id="ARBA00022618"/>
    </source>
</evidence>
<feature type="domain" description="Mur ligase central" evidence="12">
    <location>
        <begin position="108"/>
        <end position="289"/>
    </location>
</feature>
<keyword evidence="5 9" id="KW-0133">Cell shape</keyword>
<name>A0ABT3PAR0_9ALTE</name>
<dbReference type="EMBL" id="JAPFRD010000013">
    <property type="protein sequence ID" value="MCW8109848.1"/>
    <property type="molecule type" value="Genomic_DNA"/>
</dbReference>
<dbReference type="SUPFAM" id="SSF53244">
    <property type="entry name" value="MurD-like peptide ligases, peptide-binding domain"/>
    <property type="match status" value="1"/>
</dbReference>
<keyword evidence="7 9" id="KW-0131">Cell cycle</keyword>
<dbReference type="Gene3D" id="3.40.1190.10">
    <property type="entry name" value="Mur-like, catalytic domain"/>
    <property type="match status" value="1"/>
</dbReference>
<sequence>MHVHILGICGSFMGGIAAIAKAQGHIVTGSDQNVYPPMSTQLESLGITLTEGFDEAQFHPQPDVVIIGNALSRGNAAVEYVLNRNIPYISGPQWLLENVLQERWVIGVSGTHGKTTTSSMVAWLLEYAGLQPGFLIGGVPQNFGISARLGNSPFFVIEADEYDSAFFDKRSKFVHYHPQTLVINNLEFDHADIFADLAAIQTQFHHLVRTVPGNGLILSPKSNQAINETLGRGCWSAQQYAGTDWQYELIKSDGSAFKVRYAGKVVGEVYWDLLGLHNVQNGLMAIAAAHHAGVTLTDAIEGLAQFKNVKRRLEVRGKVNDITVYDDFAHHPTAIALTIQGLREKVGKQRIFAVLEPRSNTMKMGHHQEELVASWQTADQTLLLEPKGLSWSLSKLASTSNSPATCFSEVSQIIDYLIQHVRSGDNILIMSNGGFDNIHQRLLDALVLTMEKTDD</sequence>
<evidence type="ECO:0000313" key="14">
    <source>
        <dbReference type="Proteomes" id="UP001142810"/>
    </source>
</evidence>
<accession>A0ABT3PAR0</accession>
<feature type="domain" description="Mur ligase C-terminal" evidence="11">
    <location>
        <begin position="311"/>
        <end position="433"/>
    </location>
</feature>
<dbReference type="SUPFAM" id="SSF51984">
    <property type="entry name" value="MurCD N-terminal domain"/>
    <property type="match status" value="1"/>
</dbReference>